<gene>
    <name evidence="10" type="primary">galT</name>
    <name evidence="13" type="ORF">IAA89_00660</name>
</gene>
<keyword evidence="8 10" id="KW-0299">Galactose metabolism</keyword>
<evidence type="ECO:0000256" key="8">
    <source>
        <dbReference type="ARBA" id="ARBA00023144"/>
    </source>
</evidence>
<evidence type="ECO:0000256" key="10">
    <source>
        <dbReference type="HAMAP-Rule" id="MF_00571"/>
    </source>
</evidence>
<feature type="domain" description="Galactose-1-phosphate uridyl transferase C-terminal" evidence="12">
    <location>
        <begin position="241"/>
        <end position="433"/>
    </location>
</feature>
<protein>
    <recommendedName>
        <fullName evidence="10">Galactose-1-phosphate uridylyltransferase</fullName>
        <shortName evidence="10">Gal-1-P uridylyltransferase</shortName>
        <ecNumber evidence="10">2.7.7.12</ecNumber>
    </recommendedName>
    <alternativeName>
        <fullName evidence="10">UDP-glucose--hexose-1-phosphate uridylyltransferase</fullName>
    </alternativeName>
</protein>
<dbReference type="PANTHER" id="PTHR39191">
    <property type="entry name" value="GALACTOSE-1-PHOSPHATE URIDYLYLTRANSFERASE"/>
    <property type="match status" value="1"/>
</dbReference>
<evidence type="ECO:0000259" key="11">
    <source>
        <dbReference type="Pfam" id="PF01087"/>
    </source>
</evidence>
<dbReference type="Proteomes" id="UP000823614">
    <property type="component" value="Unassembled WGS sequence"/>
</dbReference>
<name>A0A9D9E3X1_9LACO</name>
<organism evidence="13 14">
    <name type="scientific">Candidatus Gallilactobacillus intestinavium</name>
    <dbReference type="NCBI Taxonomy" id="2840838"/>
    <lineage>
        <taxon>Bacteria</taxon>
        <taxon>Bacillati</taxon>
        <taxon>Bacillota</taxon>
        <taxon>Bacilli</taxon>
        <taxon>Lactobacillales</taxon>
        <taxon>Lactobacillaceae</taxon>
        <taxon>Lactobacillaceae incertae sedis</taxon>
        <taxon>Candidatus Gallilactobacillus</taxon>
    </lineage>
</organism>
<dbReference type="HAMAP" id="MF_00571">
    <property type="entry name" value="GalP_UDP_trans"/>
    <property type="match status" value="1"/>
</dbReference>
<evidence type="ECO:0000256" key="7">
    <source>
        <dbReference type="ARBA" id="ARBA00022695"/>
    </source>
</evidence>
<dbReference type="InterPro" id="IPR000766">
    <property type="entry name" value="GalP_uridyl_Trfase_II"/>
</dbReference>
<dbReference type="NCBIfam" id="NF003629">
    <property type="entry name" value="PRK05270.1-2"/>
    <property type="match status" value="1"/>
</dbReference>
<dbReference type="Pfam" id="PF02744">
    <property type="entry name" value="GalP_UDP_tr_C"/>
    <property type="match status" value="1"/>
</dbReference>
<keyword evidence="5 10" id="KW-0963">Cytoplasm</keyword>
<dbReference type="EMBL" id="JADIMP010000013">
    <property type="protein sequence ID" value="MBO8440952.1"/>
    <property type="molecule type" value="Genomic_DNA"/>
</dbReference>
<sequence>MNVVDNFVSLALKNNAIKPLDVIYLKNKIYGLIGFINSGETQSDQLDDLLDILISAAIENGKIHDSITEREILETQLTDLLTPLPSYVNEKFWQNYQLSPQTATDYFFNLSKNNNYVKTKAINKNIAFKAATNYGSLELTINLSKPEKDPKAIAAAAKENSSQKYPQCALCMENEGYLGRLNYPARSNHRIIRIPIGGQTYGMQYSPYAYFNEHAIFLNSQHVPMHIDKRAFNNLLEIVTLFPHYFVGSNADLPIVGGSVLSHDHYQGGRHIFPMMEAKLAKSFNLHGYKDVQCGIVNWPLSTIRLQGKNIDTIANAAEHILNTWINYSDEKVDIIPFTGSIRHHTITPIAYRDHDDYILDLVLRDNHTSDKYPDGVFHPHADVQHIKKENIGLIEVMGRAILPARLKEELSEVQKYLLDQPNSISEIHLAWANQIKKKHNVCLENVSEVLACELGNTFARVLEDAGVFKLNEEGQEAWLRFINVLNK</sequence>
<dbReference type="InterPro" id="IPR023425">
    <property type="entry name" value="GalP_uridyl_Trfase_II_CS"/>
</dbReference>
<comment type="catalytic activity">
    <reaction evidence="1 10">
        <text>alpha-D-galactose 1-phosphate + UDP-alpha-D-glucose = alpha-D-glucose 1-phosphate + UDP-alpha-D-galactose</text>
        <dbReference type="Rhea" id="RHEA:13989"/>
        <dbReference type="ChEBI" id="CHEBI:58336"/>
        <dbReference type="ChEBI" id="CHEBI:58601"/>
        <dbReference type="ChEBI" id="CHEBI:58885"/>
        <dbReference type="ChEBI" id="CHEBI:66914"/>
        <dbReference type="EC" id="2.7.7.12"/>
    </reaction>
</comment>
<keyword evidence="6 10" id="KW-0808">Transferase</keyword>
<evidence type="ECO:0000256" key="1">
    <source>
        <dbReference type="ARBA" id="ARBA00001107"/>
    </source>
</evidence>
<evidence type="ECO:0000259" key="12">
    <source>
        <dbReference type="Pfam" id="PF02744"/>
    </source>
</evidence>
<dbReference type="InterPro" id="IPR005850">
    <property type="entry name" value="GalP_Utransf_C"/>
</dbReference>
<dbReference type="EC" id="2.7.7.12" evidence="10"/>
<evidence type="ECO:0000256" key="2">
    <source>
        <dbReference type="ARBA" id="ARBA00004496"/>
    </source>
</evidence>
<dbReference type="PIRSF" id="PIRSF006005">
    <property type="entry name" value="GalT_BS"/>
    <property type="match status" value="1"/>
</dbReference>
<accession>A0A9D9E3X1</accession>
<dbReference type="InterPro" id="IPR005849">
    <property type="entry name" value="GalP_Utransf_N"/>
</dbReference>
<keyword evidence="7 10" id="KW-0548">Nucleotidyltransferase</keyword>
<keyword evidence="9 10" id="KW-0119">Carbohydrate metabolism</keyword>
<evidence type="ECO:0000256" key="6">
    <source>
        <dbReference type="ARBA" id="ARBA00022679"/>
    </source>
</evidence>
<comment type="similarity">
    <text evidence="4 10">Belongs to the galactose-1-phosphate uridylyltransferase type 2 family.</text>
</comment>
<comment type="subcellular location">
    <subcellularLocation>
        <location evidence="2 10">Cytoplasm</location>
    </subcellularLocation>
</comment>
<dbReference type="GO" id="GO:0008108">
    <property type="term" value="F:UDP-glucose:hexose-1-phosphate uridylyltransferase activity"/>
    <property type="evidence" value="ECO:0007669"/>
    <property type="project" value="UniProtKB-UniRule"/>
</dbReference>
<evidence type="ECO:0000313" key="13">
    <source>
        <dbReference type="EMBL" id="MBO8440952.1"/>
    </source>
</evidence>
<dbReference type="Pfam" id="PF01087">
    <property type="entry name" value="GalP_UDP_transf"/>
    <property type="match status" value="1"/>
</dbReference>
<dbReference type="PANTHER" id="PTHR39191:SF1">
    <property type="entry name" value="DUF4922 DOMAIN-CONTAINING PROTEIN"/>
    <property type="match status" value="1"/>
</dbReference>
<dbReference type="GO" id="GO:0005737">
    <property type="term" value="C:cytoplasm"/>
    <property type="evidence" value="ECO:0007669"/>
    <property type="project" value="UniProtKB-SubCell"/>
</dbReference>
<dbReference type="GO" id="GO:0006012">
    <property type="term" value="P:galactose metabolic process"/>
    <property type="evidence" value="ECO:0007669"/>
    <property type="project" value="UniProtKB-UniRule"/>
</dbReference>
<evidence type="ECO:0000256" key="5">
    <source>
        <dbReference type="ARBA" id="ARBA00022490"/>
    </source>
</evidence>
<evidence type="ECO:0000256" key="3">
    <source>
        <dbReference type="ARBA" id="ARBA00004947"/>
    </source>
</evidence>
<comment type="pathway">
    <text evidence="3 10">Carbohydrate metabolism; galactose metabolism.</text>
</comment>
<dbReference type="NCBIfam" id="NF003633">
    <property type="entry name" value="PRK05270.2-2"/>
    <property type="match status" value="1"/>
</dbReference>
<evidence type="ECO:0000313" key="14">
    <source>
        <dbReference type="Proteomes" id="UP000823614"/>
    </source>
</evidence>
<reference evidence="13" key="1">
    <citation type="submission" date="2020-10" db="EMBL/GenBank/DDBJ databases">
        <authorList>
            <person name="Gilroy R."/>
        </authorList>
    </citation>
    <scope>NUCLEOTIDE SEQUENCE</scope>
    <source>
        <strain evidence="13">C6-149</strain>
    </source>
</reference>
<dbReference type="NCBIfam" id="NF003630">
    <property type="entry name" value="PRK05270.1-3"/>
    <property type="match status" value="1"/>
</dbReference>
<evidence type="ECO:0000256" key="9">
    <source>
        <dbReference type="ARBA" id="ARBA00023277"/>
    </source>
</evidence>
<evidence type="ECO:0000256" key="4">
    <source>
        <dbReference type="ARBA" id="ARBA00008706"/>
    </source>
</evidence>
<dbReference type="NCBIfam" id="TIGR01239">
    <property type="entry name" value="galT_2"/>
    <property type="match status" value="1"/>
</dbReference>
<comment type="caution">
    <text evidence="13">The sequence shown here is derived from an EMBL/GenBank/DDBJ whole genome shotgun (WGS) entry which is preliminary data.</text>
</comment>
<proteinExistence type="inferred from homology"/>
<feature type="domain" description="Galactose-1-phosphate uridyl transferase N-terminal" evidence="11">
    <location>
        <begin position="52"/>
        <end position="224"/>
    </location>
</feature>
<dbReference type="AlphaFoldDB" id="A0A9D9E3X1"/>
<reference evidence="13" key="2">
    <citation type="journal article" date="2021" name="PeerJ">
        <title>Extensive microbial diversity within the chicken gut microbiome revealed by metagenomics and culture.</title>
        <authorList>
            <person name="Gilroy R."/>
            <person name="Ravi A."/>
            <person name="Getino M."/>
            <person name="Pursley I."/>
            <person name="Horton D.L."/>
            <person name="Alikhan N.F."/>
            <person name="Baker D."/>
            <person name="Gharbi K."/>
            <person name="Hall N."/>
            <person name="Watson M."/>
            <person name="Adriaenssens E.M."/>
            <person name="Foster-Nyarko E."/>
            <person name="Jarju S."/>
            <person name="Secka A."/>
            <person name="Antonio M."/>
            <person name="Oren A."/>
            <person name="Chaudhuri R.R."/>
            <person name="La Ragione R."/>
            <person name="Hildebrand F."/>
            <person name="Pallen M.J."/>
        </authorList>
    </citation>
    <scope>NUCLEOTIDE SEQUENCE</scope>
    <source>
        <strain evidence="13">C6-149</strain>
    </source>
</reference>
<dbReference type="PROSITE" id="PS01163">
    <property type="entry name" value="GAL_P_UDP_TRANSF_II"/>
    <property type="match status" value="1"/>
</dbReference>